<gene>
    <name evidence="11" type="ORF">BC938DRAFT_478730</name>
</gene>
<evidence type="ECO:0000313" key="12">
    <source>
        <dbReference type="Proteomes" id="UP000274822"/>
    </source>
</evidence>
<keyword evidence="5" id="KW-0805">Transcription regulation</keyword>
<dbReference type="Pfam" id="PF16282">
    <property type="entry name" value="SANT_DAMP1_like"/>
    <property type="match status" value="1"/>
</dbReference>
<dbReference type="Gene3D" id="1.10.10.60">
    <property type="entry name" value="Homeodomain-like"/>
    <property type="match status" value="1"/>
</dbReference>
<evidence type="ECO:0000256" key="1">
    <source>
        <dbReference type="ARBA" id="ARBA00004123"/>
    </source>
</evidence>
<accession>A0A433QMD4</accession>
<keyword evidence="7" id="KW-0539">Nucleus</keyword>
<dbReference type="GO" id="GO:0003714">
    <property type="term" value="F:transcription corepressor activity"/>
    <property type="evidence" value="ECO:0007669"/>
    <property type="project" value="TreeGrafter"/>
</dbReference>
<evidence type="ECO:0000256" key="3">
    <source>
        <dbReference type="ARBA" id="ARBA00019132"/>
    </source>
</evidence>
<comment type="caution">
    <text evidence="11">The sequence shown here is derived from an EMBL/GenBank/DDBJ whole genome shotgun (WGS) entry which is preliminary data.</text>
</comment>
<evidence type="ECO:0000256" key="7">
    <source>
        <dbReference type="ARBA" id="ARBA00023242"/>
    </source>
</evidence>
<dbReference type="InterPro" id="IPR027109">
    <property type="entry name" value="Swc4/Dmap1"/>
</dbReference>
<evidence type="ECO:0000256" key="8">
    <source>
        <dbReference type="ARBA" id="ARBA00025264"/>
    </source>
</evidence>
<protein>
    <recommendedName>
        <fullName evidence="3">SWR1-complex protein 4</fullName>
    </recommendedName>
</protein>
<dbReference type="GO" id="GO:0000122">
    <property type="term" value="P:negative regulation of transcription by RNA polymerase II"/>
    <property type="evidence" value="ECO:0007669"/>
    <property type="project" value="TreeGrafter"/>
</dbReference>
<dbReference type="FunFam" id="1.10.10.60:FF:000087">
    <property type="entry name" value="DNA methyltransferase 1-associated protein 1"/>
    <property type="match status" value="1"/>
</dbReference>
<comment type="function">
    <text evidence="8">Component of the SWR1 complex which mediates the ATP-dependent exchange of histone H2A for the H2A variant HZT1 leading to transcriptional regulation of selected genes by chromatin remodeling. Component of the NuA4 histone acetyltransferase complex which is involved in transcriptional activation of selected genes principally by acetylation of nucleosomal histone H4 and H2A. The NuA4 complex is also involved in DNA repair.</text>
</comment>
<dbReference type="PANTHER" id="PTHR12855:SF10">
    <property type="entry name" value="DNA METHYLTRANSFERASE 1-ASSOCIATED PROTEIN 1"/>
    <property type="match status" value="1"/>
</dbReference>
<keyword evidence="4" id="KW-0156">Chromatin regulator</keyword>
<dbReference type="InterPro" id="IPR009057">
    <property type="entry name" value="Homeodomain-like_sf"/>
</dbReference>
<sequence length="406" mass="45957">MNGNDIRDILQITKPSESAKKLKQPESQRKPDGISRELFSLIGGAPPLSLVKPAYKAKPILKKKAVSWVWHAFTNPARDDNLILHHWVKGSEDDAEEYRFAKFNKVIDVVEYNDEEYIKHLNDPQWTREETDYLFDLCRRFDLRFVVIADRYDFGNKTRSMEDLKDRYYDVNRKLLKARSPTPGEISQERMALIHQYSYDKARETERKKNLSILFNRTPEQIEEEEALYIESRRIEQNEKKLAKEREGLLKFLQTHDIMQTGPLPSPGLGGMGPGGQSGVATPGTINIAGGSGMVSPMGLDKKKKKISKSESTTPTTEAPGIGLPNFGESSNKKVRRSSNASVSSNATVSDIAKGEIMSPVESLMVEKKEKLVPGVFVRSQKITPIKPNMVLKVTKFMDELIIRKC</sequence>
<reference evidence="11 12" key="1">
    <citation type="journal article" date="2018" name="New Phytol.">
        <title>Phylogenomics of Endogonaceae and evolution of mycorrhizas within Mucoromycota.</title>
        <authorList>
            <person name="Chang Y."/>
            <person name="Desiro A."/>
            <person name="Na H."/>
            <person name="Sandor L."/>
            <person name="Lipzen A."/>
            <person name="Clum A."/>
            <person name="Barry K."/>
            <person name="Grigoriev I.V."/>
            <person name="Martin F.M."/>
            <person name="Stajich J.E."/>
            <person name="Smith M.E."/>
            <person name="Bonito G."/>
            <person name="Spatafora J.W."/>
        </authorList>
    </citation>
    <scope>NUCLEOTIDE SEQUENCE [LARGE SCALE GENOMIC DNA]</scope>
    <source>
        <strain evidence="11 12">AD002</strain>
    </source>
</reference>
<dbReference type="PANTHER" id="PTHR12855">
    <property type="entry name" value="DNA METHYLTRANSFERASE 1-ASSOCIATED PROTEIN 1 FAMILY MEMBER"/>
    <property type="match status" value="1"/>
</dbReference>
<comment type="similarity">
    <text evidence="2">Belongs to the SWC4 family.</text>
</comment>
<evidence type="ECO:0000256" key="2">
    <source>
        <dbReference type="ARBA" id="ARBA00006918"/>
    </source>
</evidence>
<dbReference type="Proteomes" id="UP000274822">
    <property type="component" value="Unassembled WGS sequence"/>
</dbReference>
<dbReference type="InterPro" id="IPR032563">
    <property type="entry name" value="DAMP1_SANT-like"/>
</dbReference>
<dbReference type="CDD" id="cd11658">
    <property type="entry name" value="SANT_DMAP1_like"/>
    <property type="match status" value="1"/>
</dbReference>
<dbReference type="InterPro" id="IPR001005">
    <property type="entry name" value="SANT/Myb"/>
</dbReference>
<dbReference type="EMBL" id="RBNJ01003421">
    <property type="protein sequence ID" value="RUS30934.1"/>
    <property type="molecule type" value="Genomic_DNA"/>
</dbReference>
<dbReference type="AlphaFoldDB" id="A0A433QMD4"/>
<evidence type="ECO:0000256" key="9">
    <source>
        <dbReference type="SAM" id="MobiDB-lite"/>
    </source>
</evidence>
<dbReference type="GO" id="GO:0006338">
    <property type="term" value="P:chromatin remodeling"/>
    <property type="evidence" value="ECO:0007669"/>
    <property type="project" value="InterPro"/>
</dbReference>
<dbReference type="GO" id="GO:0000812">
    <property type="term" value="C:Swr1 complex"/>
    <property type="evidence" value="ECO:0007669"/>
    <property type="project" value="TreeGrafter"/>
</dbReference>
<evidence type="ECO:0000256" key="4">
    <source>
        <dbReference type="ARBA" id="ARBA00022853"/>
    </source>
</evidence>
<feature type="non-terminal residue" evidence="11">
    <location>
        <position position="406"/>
    </location>
</feature>
<feature type="region of interest" description="Disordered" evidence="9">
    <location>
        <begin position="290"/>
        <end position="347"/>
    </location>
</feature>
<feature type="domain" description="Myb-like" evidence="10">
    <location>
        <begin position="122"/>
        <end position="174"/>
    </location>
</feature>
<comment type="subcellular location">
    <subcellularLocation>
        <location evidence="1">Nucleus</location>
    </subcellularLocation>
</comment>
<proteinExistence type="inferred from homology"/>
<evidence type="ECO:0000313" key="11">
    <source>
        <dbReference type="EMBL" id="RUS30934.1"/>
    </source>
</evidence>
<keyword evidence="6" id="KW-0804">Transcription</keyword>
<evidence type="ECO:0000259" key="10">
    <source>
        <dbReference type="SMART" id="SM00717"/>
    </source>
</evidence>
<name>A0A433QMD4_9FUNG</name>
<dbReference type="SMART" id="SM00717">
    <property type="entry name" value="SANT"/>
    <property type="match status" value="1"/>
</dbReference>
<organism evidence="11 12">
    <name type="scientific">Jimgerdemannia flammicorona</name>
    <dbReference type="NCBI Taxonomy" id="994334"/>
    <lineage>
        <taxon>Eukaryota</taxon>
        <taxon>Fungi</taxon>
        <taxon>Fungi incertae sedis</taxon>
        <taxon>Mucoromycota</taxon>
        <taxon>Mucoromycotina</taxon>
        <taxon>Endogonomycetes</taxon>
        <taxon>Endogonales</taxon>
        <taxon>Endogonaceae</taxon>
        <taxon>Jimgerdemannia</taxon>
    </lineage>
</organism>
<evidence type="ECO:0000256" key="5">
    <source>
        <dbReference type="ARBA" id="ARBA00023015"/>
    </source>
</evidence>
<evidence type="ECO:0000256" key="6">
    <source>
        <dbReference type="ARBA" id="ARBA00023163"/>
    </source>
</evidence>
<dbReference type="GO" id="GO:0035267">
    <property type="term" value="C:NuA4 histone acetyltransferase complex"/>
    <property type="evidence" value="ECO:0007669"/>
    <property type="project" value="InterPro"/>
</dbReference>
<dbReference type="GO" id="GO:0006281">
    <property type="term" value="P:DNA repair"/>
    <property type="evidence" value="ECO:0007669"/>
    <property type="project" value="InterPro"/>
</dbReference>
<feature type="compositionally biased region" description="Low complexity" evidence="9">
    <location>
        <begin position="338"/>
        <end position="347"/>
    </location>
</feature>
<keyword evidence="12" id="KW-1185">Reference proteome</keyword>
<dbReference type="SUPFAM" id="SSF46689">
    <property type="entry name" value="Homeodomain-like"/>
    <property type="match status" value="1"/>
</dbReference>